<proteinExistence type="predicted"/>
<dbReference type="AlphaFoldDB" id="A0A7S1INU2"/>
<dbReference type="EMBL" id="HBGA01078093">
    <property type="protein sequence ID" value="CAD9018055.1"/>
    <property type="molecule type" value="Transcribed_RNA"/>
</dbReference>
<reference evidence="1" key="1">
    <citation type="submission" date="2021-01" db="EMBL/GenBank/DDBJ databases">
        <authorList>
            <person name="Corre E."/>
            <person name="Pelletier E."/>
            <person name="Niang G."/>
            <person name="Scheremetjew M."/>
            <person name="Finn R."/>
            <person name="Kale V."/>
            <person name="Holt S."/>
            <person name="Cochrane G."/>
            <person name="Meng A."/>
            <person name="Brown T."/>
            <person name="Cohen L."/>
        </authorList>
    </citation>
    <scope>NUCLEOTIDE SEQUENCE</scope>
    <source>
        <strain evidence="1">NIES-381</strain>
    </source>
</reference>
<protein>
    <submittedName>
        <fullName evidence="1">Uncharacterized protein</fullName>
    </submittedName>
</protein>
<gene>
    <name evidence="1" type="ORF">EGYM00392_LOCUS29165</name>
</gene>
<sequence length="115" mass="12760">MYLLFTASQGLGLSFGALIGMEYLGGGGFPFLCQVAYTEFPPEEDPLPTIDTMSAYCHDFVGQLPVPRIILKSKQWSSTVHNPITLTILLRELHAGSWFWCPVLHPNLNCLPPSH</sequence>
<accession>A0A7S1INU2</accession>
<name>A0A7S1INU2_9EUGL</name>
<evidence type="ECO:0000313" key="1">
    <source>
        <dbReference type="EMBL" id="CAD9018055.1"/>
    </source>
</evidence>
<organism evidence="1">
    <name type="scientific">Eutreptiella gymnastica</name>
    <dbReference type="NCBI Taxonomy" id="73025"/>
    <lineage>
        <taxon>Eukaryota</taxon>
        <taxon>Discoba</taxon>
        <taxon>Euglenozoa</taxon>
        <taxon>Euglenida</taxon>
        <taxon>Spirocuta</taxon>
        <taxon>Euglenophyceae</taxon>
        <taxon>Eutreptiales</taxon>
        <taxon>Eutreptiaceae</taxon>
        <taxon>Eutreptiella</taxon>
    </lineage>
</organism>